<dbReference type="OrthoDB" id="3742900at2"/>
<feature type="transmembrane region" description="Helical" evidence="1">
    <location>
        <begin position="152"/>
        <end position="175"/>
    </location>
</feature>
<reference evidence="2 3" key="1">
    <citation type="submission" date="2014-09" db="EMBL/GenBank/DDBJ databases">
        <title>Genome sequence of Sinomonas sp. MUSC 117.</title>
        <authorList>
            <person name="Lee L.-H."/>
        </authorList>
    </citation>
    <scope>NUCLEOTIDE SEQUENCE [LARGE SCALE GENOMIC DNA]</scope>
    <source>
        <strain evidence="2 3">MUSC 117</strain>
    </source>
</reference>
<dbReference type="InterPro" id="IPR045931">
    <property type="entry name" value="DUF6350"/>
</dbReference>
<dbReference type="STRING" id="1338436.LK10_18135"/>
<keyword evidence="1" id="KW-0812">Transmembrane</keyword>
<protein>
    <submittedName>
        <fullName evidence="2">Membrane protein</fullName>
    </submittedName>
</protein>
<feature type="transmembrane region" description="Helical" evidence="1">
    <location>
        <begin position="355"/>
        <end position="383"/>
    </location>
</feature>
<feature type="transmembrane region" description="Helical" evidence="1">
    <location>
        <begin position="87"/>
        <end position="108"/>
    </location>
</feature>
<feature type="transmembrane region" description="Helical" evidence="1">
    <location>
        <begin position="25"/>
        <end position="45"/>
    </location>
</feature>
<gene>
    <name evidence="2" type="ORF">LK10_18135</name>
</gene>
<comment type="caution">
    <text evidence="2">The sequence shown here is derived from an EMBL/GenBank/DDBJ whole genome shotgun (WGS) entry which is preliminary data.</text>
</comment>
<proteinExistence type="predicted"/>
<feature type="transmembrane region" description="Helical" evidence="1">
    <location>
        <begin position="314"/>
        <end position="335"/>
    </location>
</feature>
<sequence>MKLRSDQSGIRGLPMPLWLQGGAEALQAVLISAVAALVPIAAVWLTGGFGSLQPADAIRLGGQAWLLVHGVPLYLSEAAPASDGGAAPSAPTVLSLIPLGFALLPFLLSWRSGRRLARASYAETLWQGLLGAAALYALAGFATAFVCSTNAVSANVALAASVPLIPVGFGLIVGARREAGSWSRLIGVDAVDWIARTGQYSRWAGSYLWAVVRAGFVAAVAAFGLASALLALDLAIRWANVVTVYEALGAGGVGGGALTVAQLGYVPNLAVWSLGWSSGAGVILGAGSKASALSTAVGPLPPIPVLAALPTSSASVAAAAVVLPVLAGVLGGWWFQRAGEDHFDEWISIKVPARWFSASVSALVLGALVGAVAGAFAAVAAFLSGGSAGIGRYSAVGPNPLSMLVWVGIEVAIGTIVGYALAPWLERGQLARTNAESVNA</sequence>
<evidence type="ECO:0000313" key="3">
    <source>
        <dbReference type="Proteomes" id="UP000030982"/>
    </source>
</evidence>
<keyword evidence="1" id="KW-0472">Membrane</keyword>
<keyword evidence="3" id="KW-1185">Reference proteome</keyword>
<dbReference type="RefSeq" id="WP_043126750.1">
    <property type="nucleotide sequence ID" value="NZ_JTDL01000145.1"/>
</dbReference>
<feature type="transmembrane region" description="Helical" evidence="1">
    <location>
        <begin position="129"/>
        <end position="146"/>
    </location>
</feature>
<name>A0A0B2ABV0_9MICC</name>
<evidence type="ECO:0000256" key="1">
    <source>
        <dbReference type="SAM" id="Phobius"/>
    </source>
</evidence>
<organism evidence="2 3">
    <name type="scientific">Sinomonas humi</name>
    <dbReference type="NCBI Taxonomy" id="1338436"/>
    <lineage>
        <taxon>Bacteria</taxon>
        <taxon>Bacillati</taxon>
        <taxon>Actinomycetota</taxon>
        <taxon>Actinomycetes</taxon>
        <taxon>Micrococcales</taxon>
        <taxon>Micrococcaceae</taxon>
        <taxon>Sinomonas</taxon>
    </lineage>
</organism>
<dbReference type="EMBL" id="JTDL01000145">
    <property type="protein sequence ID" value="KHL01065.1"/>
    <property type="molecule type" value="Genomic_DNA"/>
</dbReference>
<dbReference type="Proteomes" id="UP000030982">
    <property type="component" value="Unassembled WGS sequence"/>
</dbReference>
<accession>A0A0B2ABV0</accession>
<dbReference type="AlphaFoldDB" id="A0A0B2ABV0"/>
<keyword evidence="1" id="KW-1133">Transmembrane helix</keyword>
<evidence type="ECO:0000313" key="2">
    <source>
        <dbReference type="EMBL" id="KHL01065.1"/>
    </source>
</evidence>
<feature type="transmembrane region" description="Helical" evidence="1">
    <location>
        <begin position="206"/>
        <end position="232"/>
    </location>
</feature>
<dbReference type="Pfam" id="PF19877">
    <property type="entry name" value="DUF6350"/>
    <property type="match status" value="1"/>
</dbReference>
<feature type="transmembrane region" description="Helical" evidence="1">
    <location>
        <begin position="403"/>
        <end position="422"/>
    </location>
</feature>